<accession>A0A9P1FWI1</accession>
<dbReference type="GO" id="GO:0005737">
    <property type="term" value="C:cytoplasm"/>
    <property type="evidence" value="ECO:0007669"/>
    <property type="project" value="TreeGrafter"/>
</dbReference>
<dbReference type="AlphaFoldDB" id="A0A9P1FWI1"/>
<dbReference type="InterPro" id="IPR036249">
    <property type="entry name" value="Thioredoxin-like_sf"/>
</dbReference>
<dbReference type="Pfam" id="PF02114">
    <property type="entry name" value="Phosducin"/>
    <property type="match status" value="1"/>
</dbReference>
<evidence type="ECO:0000313" key="5">
    <source>
        <dbReference type="EMBL" id="CAL1145599.1"/>
    </source>
</evidence>
<name>A0A9P1FWI1_9DINO</name>
<evidence type="ECO:0000256" key="1">
    <source>
        <dbReference type="ARBA" id="ARBA00009686"/>
    </source>
</evidence>
<dbReference type="Gene3D" id="3.40.30.10">
    <property type="entry name" value="Glutaredoxin"/>
    <property type="match status" value="1"/>
</dbReference>
<reference evidence="4" key="1">
    <citation type="submission" date="2022-10" db="EMBL/GenBank/DDBJ databases">
        <authorList>
            <person name="Chen Y."/>
            <person name="Dougan E. K."/>
            <person name="Chan C."/>
            <person name="Rhodes N."/>
            <person name="Thang M."/>
        </authorList>
    </citation>
    <scope>NUCLEOTIDE SEQUENCE</scope>
</reference>
<dbReference type="EMBL" id="CAMXCT010001684">
    <property type="protein sequence ID" value="CAI3992224.1"/>
    <property type="molecule type" value="Genomic_DNA"/>
</dbReference>
<proteinExistence type="inferred from homology"/>
<evidence type="ECO:0000256" key="2">
    <source>
        <dbReference type="SAM" id="MobiDB-lite"/>
    </source>
</evidence>
<dbReference type="PANTHER" id="PTHR45809:SF3">
    <property type="entry name" value="VIRAL IAP-ASSOCIATED FACTOR HOMOLOG"/>
    <property type="match status" value="1"/>
</dbReference>
<dbReference type="InterPro" id="IPR024253">
    <property type="entry name" value="Phosducin_thioredoxin-like_dom"/>
</dbReference>
<dbReference type="InterPro" id="IPR051498">
    <property type="entry name" value="Phosducin-like_chap/apop_reg"/>
</dbReference>
<dbReference type="EMBL" id="CAMXCT020001684">
    <property type="protein sequence ID" value="CAL1145599.1"/>
    <property type="molecule type" value="Genomic_DNA"/>
</dbReference>
<dbReference type="GO" id="GO:0006457">
    <property type="term" value="P:protein folding"/>
    <property type="evidence" value="ECO:0007669"/>
    <property type="project" value="TreeGrafter"/>
</dbReference>
<comment type="caution">
    <text evidence="4">The sequence shown here is derived from an EMBL/GenBank/DDBJ whole genome shotgun (WGS) entry which is preliminary data.</text>
</comment>
<dbReference type="EMBL" id="CAMXCT030001684">
    <property type="protein sequence ID" value="CAL4779536.1"/>
    <property type="molecule type" value="Genomic_DNA"/>
</dbReference>
<organism evidence="4">
    <name type="scientific">Cladocopium goreaui</name>
    <dbReference type="NCBI Taxonomy" id="2562237"/>
    <lineage>
        <taxon>Eukaryota</taxon>
        <taxon>Sar</taxon>
        <taxon>Alveolata</taxon>
        <taxon>Dinophyceae</taxon>
        <taxon>Suessiales</taxon>
        <taxon>Symbiodiniaceae</taxon>
        <taxon>Cladocopium</taxon>
    </lineage>
</organism>
<feature type="region of interest" description="Disordered" evidence="2">
    <location>
        <begin position="207"/>
        <end position="236"/>
    </location>
</feature>
<evidence type="ECO:0000313" key="6">
    <source>
        <dbReference type="EMBL" id="CAL4779536.1"/>
    </source>
</evidence>
<gene>
    <name evidence="4" type="ORF">C1SCF055_LOCUS19067</name>
</gene>
<comment type="similarity">
    <text evidence="1">Belongs to the phosducin family.</text>
</comment>
<evidence type="ECO:0000313" key="4">
    <source>
        <dbReference type="EMBL" id="CAI3992224.1"/>
    </source>
</evidence>
<sequence length="250" mass="28808">MALCPGDTTEWDDIQRKFGNLPPLEKEVLQRELDERFVESAERFDPLENRTLEELNAVEDDVSEEDFLQQYRRQRLAELKAARASARFGELRQLCRASYVQEVTEASAGGQWVLLLLYTDANYQCHPMMKPWAEAATRFPMIKFLQGIASEIIPDFPDSLTPTVIIYKDKECVKQVQGLDDWGGGRTSIDTIEWHLAELGIIETDQENDPRTRARVRSSQEDEEFQGKDSADDRAYTSSRLDRVLRGKWT</sequence>
<dbReference type="OrthoDB" id="45518at2759"/>
<protein>
    <submittedName>
        <fullName evidence="6">Phosducin-like protein 3</fullName>
    </submittedName>
</protein>
<dbReference type="SUPFAM" id="SSF52833">
    <property type="entry name" value="Thioredoxin-like"/>
    <property type="match status" value="1"/>
</dbReference>
<feature type="compositionally biased region" description="Basic and acidic residues" evidence="2">
    <location>
        <begin position="225"/>
        <end position="236"/>
    </location>
</feature>
<evidence type="ECO:0000259" key="3">
    <source>
        <dbReference type="Pfam" id="PF02114"/>
    </source>
</evidence>
<reference evidence="5" key="2">
    <citation type="submission" date="2024-04" db="EMBL/GenBank/DDBJ databases">
        <authorList>
            <person name="Chen Y."/>
            <person name="Shah S."/>
            <person name="Dougan E. K."/>
            <person name="Thang M."/>
            <person name="Chan C."/>
        </authorList>
    </citation>
    <scope>NUCLEOTIDE SEQUENCE [LARGE SCALE GENOMIC DNA]</scope>
</reference>
<dbReference type="PANTHER" id="PTHR45809">
    <property type="entry name" value="VIRAL IAP-ASSOCIATED FACTOR HOMOLOG"/>
    <property type="match status" value="1"/>
</dbReference>
<keyword evidence="7" id="KW-1185">Reference proteome</keyword>
<dbReference type="Proteomes" id="UP001152797">
    <property type="component" value="Unassembled WGS sequence"/>
</dbReference>
<feature type="domain" description="Phosducin" evidence="3">
    <location>
        <begin position="48"/>
        <end position="202"/>
    </location>
</feature>
<evidence type="ECO:0000313" key="7">
    <source>
        <dbReference type="Proteomes" id="UP001152797"/>
    </source>
</evidence>